<evidence type="ECO:0000313" key="7">
    <source>
        <dbReference type="Proteomes" id="UP001596116"/>
    </source>
</evidence>
<evidence type="ECO:0000256" key="5">
    <source>
        <dbReference type="SAM" id="Phobius"/>
    </source>
</evidence>
<dbReference type="EMBL" id="JBHPON010000001">
    <property type="protein sequence ID" value="MFC6035569.1"/>
    <property type="molecule type" value="Genomic_DNA"/>
</dbReference>
<reference evidence="6 7" key="1">
    <citation type="submission" date="2024-09" db="EMBL/GenBank/DDBJ databases">
        <authorList>
            <person name="Zhang Z.-H."/>
        </authorList>
    </citation>
    <scope>NUCLEOTIDE SEQUENCE [LARGE SCALE GENOMIC DNA]</scope>
    <source>
        <strain evidence="6 7">HHTR114</strain>
    </source>
</reference>
<comment type="subcellular location">
    <subcellularLocation>
        <location evidence="1">Membrane</location>
    </subcellularLocation>
</comment>
<evidence type="ECO:0000256" key="4">
    <source>
        <dbReference type="ARBA" id="ARBA00023136"/>
    </source>
</evidence>
<evidence type="ECO:0000313" key="6">
    <source>
        <dbReference type="EMBL" id="MFC6035569.1"/>
    </source>
</evidence>
<sequence>MTSLEAAALWVGLNALLLIFLSARVGSVRMKHKINLGDGGNDAMTKAIRTQGNYIEYAPAAIGGLVLLALLNAPVVGIHLLGGVFFFARVSHLLGLGMGVWPMGRMIGTVLTMLTLLVTGLWLIWTALV</sequence>
<keyword evidence="7" id="KW-1185">Reference proteome</keyword>
<dbReference type="Gene3D" id="1.20.120.550">
    <property type="entry name" value="Membrane associated eicosanoid/glutathione metabolism-like domain"/>
    <property type="match status" value="1"/>
</dbReference>
<dbReference type="InterPro" id="IPR001129">
    <property type="entry name" value="Membr-assoc_MAPEG"/>
</dbReference>
<gene>
    <name evidence="6" type="ORF">ACFMB1_08450</name>
</gene>
<keyword evidence="4 5" id="KW-0472">Membrane</keyword>
<keyword evidence="2 5" id="KW-0812">Transmembrane</keyword>
<dbReference type="PANTHER" id="PTHR35814">
    <property type="match status" value="1"/>
</dbReference>
<protein>
    <submittedName>
        <fullName evidence="6">MAPEG family protein</fullName>
    </submittedName>
</protein>
<dbReference type="Proteomes" id="UP001596116">
    <property type="component" value="Unassembled WGS sequence"/>
</dbReference>
<feature type="transmembrane region" description="Helical" evidence="5">
    <location>
        <begin position="6"/>
        <end position="23"/>
    </location>
</feature>
<evidence type="ECO:0000256" key="2">
    <source>
        <dbReference type="ARBA" id="ARBA00022692"/>
    </source>
</evidence>
<accession>A0ABW1KVM9</accession>
<dbReference type="InterPro" id="IPR023352">
    <property type="entry name" value="MAPEG-like_dom_sf"/>
</dbReference>
<dbReference type="RefSeq" id="WP_379879054.1">
    <property type="nucleotide sequence ID" value="NZ_JBHPON010000001.1"/>
</dbReference>
<dbReference type="PANTHER" id="PTHR35814:SF1">
    <property type="entry name" value="GLUTATHIONE S-TRANSFERASE-RELATED"/>
    <property type="match status" value="1"/>
</dbReference>
<dbReference type="Pfam" id="PF01124">
    <property type="entry name" value="MAPEG"/>
    <property type="match status" value="1"/>
</dbReference>
<keyword evidence="3 5" id="KW-1133">Transmembrane helix</keyword>
<comment type="caution">
    <text evidence="6">The sequence shown here is derived from an EMBL/GenBank/DDBJ whole genome shotgun (WGS) entry which is preliminary data.</text>
</comment>
<dbReference type="SUPFAM" id="SSF161084">
    <property type="entry name" value="MAPEG domain-like"/>
    <property type="match status" value="1"/>
</dbReference>
<evidence type="ECO:0000256" key="3">
    <source>
        <dbReference type="ARBA" id="ARBA00022989"/>
    </source>
</evidence>
<feature type="transmembrane region" description="Helical" evidence="5">
    <location>
        <begin position="107"/>
        <end position="128"/>
    </location>
</feature>
<proteinExistence type="predicted"/>
<name>A0ABW1KVM9_9PROT</name>
<organism evidence="6 7">
    <name type="scientific">Hyphococcus aureus</name>
    <dbReference type="NCBI Taxonomy" id="2666033"/>
    <lineage>
        <taxon>Bacteria</taxon>
        <taxon>Pseudomonadati</taxon>
        <taxon>Pseudomonadota</taxon>
        <taxon>Alphaproteobacteria</taxon>
        <taxon>Parvularculales</taxon>
        <taxon>Parvularculaceae</taxon>
        <taxon>Hyphococcus</taxon>
    </lineage>
</organism>
<evidence type="ECO:0000256" key="1">
    <source>
        <dbReference type="ARBA" id="ARBA00004370"/>
    </source>
</evidence>